<reference evidence="5 6" key="1">
    <citation type="submission" date="2022-10" db="EMBL/GenBank/DDBJ databases">
        <title>Pararhodobacter sp. nov., isolated from marine algae.</title>
        <authorList>
            <person name="Choi B.J."/>
            <person name="Kim J.M."/>
            <person name="Lee J.K."/>
            <person name="Choi D.G."/>
            <person name="Jeon C.O."/>
        </authorList>
    </citation>
    <scope>NUCLEOTIDE SEQUENCE [LARGE SCALE GENOMIC DNA]</scope>
    <source>
        <strain evidence="5 6">ZQ420</strain>
    </source>
</reference>
<comment type="caution">
    <text evidence="5">The sequence shown here is derived from an EMBL/GenBank/DDBJ whole genome shotgun (WGS) entry which is preliminary data.</text>
</comment>
<evidence type="ECO:0000259" key="4">
    <source>
        <dbReference type="Pfam" id="PF01494"/>
    </source>
</evidence>
<dbReference type="Pfam" id="PF21274">
    <property type="entry name" value="Rng_hyd_C"/>
    <property type="match status" value="1"/>
</dbReference>
<dbReference type="InterPro" id="IPR002938">
    <property type="entry name" value="FAD-bd"/>
</dbReference>
<keyword evidence="6" id="KW-1185">Reference proteome</keyword>
<dbReference type="InterPro" id="IPR050641">
    <property type="entry name" value="RIFMO-like"/>
</dbReference>
<feature type="domain" description="FAD-binding" evidence="4">
    <location>
        <begin position="8"/>
        <end position="355"/>
    </location>
</feature>
<protein>
    <submittedName>
        <fullName evidence="5">FAD-dependent monooxygenase</fullName>
    </submittedName>
</protein>
<organism evidence="5 6">
    <name type="scientific">Pararhodobacter zhoushanensis</name>
    <dbReference type="NCBI Taxonomy" id="2479545"/>
    <lineage>
        <taxon>Bacteria</taxon>
        <taxon>Pseudomonadati</taxon>
        <taxon>Pseudomonadota</taxon>
        <taxon>Alphaproteobacteria</taxon>
        <taxon>Rhodobacterales</taxon>
        <taxon>Paracoccaceae</taxon>
        <taxon>Pararhodobacter</taxon>
    </lineage>
</organism>
<comment type="cofactor">
    <cofactor evidence="1">
        <name>FAD</name>
        <dbReference type="ChEBI" id="CHEBI:57692"/>
    </cofactor>
</comment>
<gene>
    <name evidence="5" type="ORF">OKW52_13130</name>
</gene>
<sequence>MIDFSKTYDVVIVGGGPVGTGLAIELGQRGHSVALIEHHATLHQVPRGQNLTQRTMEHFQSWGCEAEIRAARTVPQGYAIGGMTAYRTLLSGYHYDWLQRDLVAPYYNAANERLPQYQTEAVLRARAAELPGVDMALGWTARDVAQTAESATITLADAQGNPATVTGRYVVGCDGARSAIREAVGIVQTSSEHDKLMVLLVFKSTDLHDHLKRYPGKQFYCVLDRALEGYWLFFGRVDLGTTWFFHAPVPVGTTRENFDFKAYLEQAVGAPIGVEFEHIGFWDLRIALADTYRAGRVFIAGDACHSHPPYGGYGVNTGLEDARNLGWKLAAALEGWAGDALLDSYSAERQPVFKGTAEHFIERFIREDRDFLNAHSPEEQGEAAFRKAWDSRNEGSSEVMSFAPNYQGSPLVTGAPGHPDARGTHQFATRGGHHLAPATLDDGRAVFDTLGRGFTLLAFGAPPEATQAFRRAADAAGIPLTLVQQPHGGAAGARYEAPLVLVRPDHYVAWSGSDATDATRILTRAAGHSSEPS</sequence>
<dbReference type="EMBL" id="JAPDFL010000001">
    <property type="protein sequence ID" value="MCW1933175.1"/>
    <property type="molecule type" value="Genomic_DNA"/>
</dbReference>
<evidence type="ECO:0000313" key="6">
    <source>
        <dbReference type="Proteomes" id="UP001208938"/>
    </source>
</evidence>
<dbReference type="PANTHER" id="PTHR43004:SF19">
    <property type="entry name" value="BINDING MONOOXYGENASE, PUTATIVE (JCVI)-RELATED"/>
    <property type="match status" value="1"/>
</dbReference>
<dbReference type="Gene3D" id="3.40.30.120">
    <property type="match status" value="1"/>
</dbReference>
<dbReference type="PANTHER" id="PTHR43004">
    <property type="entry name" value="TRK SYSTEM POTASSIUM UPTAKE PROTEIN"/>
    <property type="match status" value="1"/>
</dbReference>
<keyword evidence="5" id="KW-0560">Oxidoreductase</keyword>
<dbReference type="PRINTS" id="PR00420">
    <property type="entry name" value="RNGMNOXGNASE"/>
</dbReference>
<evidence type="ECO:0000256" key="1">
    <source>
        <dbReference type="ARBA" id="ARBA00001974"/>
    </source>
</evidence>
<evidence type="ECO:0000256" key="2">
    <source>
        <dbReference type="ARBA" id="ARBA00022630"/>
    </source>
</evidence>
<keyword evidence="3" id="KW-0274">FAD</keyword>
<proteinExistence type="predicted"/>
<dbReference type="InterPro" id="IPR036188">
    <property type="entry name" value="FAD/NAD-bd_sf"/>
</dbReference>
<dbReference type="SUPFAM" id="SSF51905">
    <property type="entry name" value="FAD/NAD(P)-binding domain"/>
    <property type="match status" value="1"/>
</dbReference>
<name>A0ABT3H0C2_9RHOB</name>
<keyword evidence="2" id="KW-0285">Flavoprotein</keyword>
<dbReference type="Proteomes" id="UP001208938">
    <property type="component" value="Unassembled WGS sequence"/>
</dbReference>
<evidence type="ECO:0000256" key="3">
    <source>
        <dbReference type="ARBA" id="ARBA00022827"/>
    </source>
</evidence>
<dbReference type="Pfam" id="PF01494">
    <property type="entry name" value="FAD_binding_3"/>
    <property type="match status" value="1"/>
</dbReference>
<dbReference type="RefSeq" id="WP_264506119.1">
    <property type="nucleotide sequence ID" value="NZ_JAPDFL010000001.1"/>
</dbReference>
<dbReference type="GO" id="GO:0004497">
    <property type="term" value="F:monooxygenase activity"/>
    <property type="evidence" value="ECO:0007669"/>
    <property type="project" value="UniProtKB-KW"/>
</dbReference>
<dbReference type="Gene3D" id="3.50.50.60">
    <property type="entry name" value="FAD/NAD(P)-binding domain"/>
    <property type="match status" value="1"/>
</dbReference>
<keyword evidence="5" id="KW-0503">Monooxygenase</keyword>
<accession>A0ABT3H0C2</accession>
<evidence type="ECO:0000313" key="5">
    <source>
        <dbReference type="EMBL" id="MCW1933175.1"/>
    </source>
</evidence>
<dbReference type="Gene3D" id="3.30.9.10">
    <property type="entry name" value="D-Amino Acid Oxidase, subunit A, domain 2"/>
    <property type="match status" value="1"/>
</dbReference>